<keyword evidence="4 10" id="KW-0812">Transmembrane</keyword>
<evidence type="ECO:0000256" key="10">
    <source>
        <dbReference type="SAM" id="Phobius"/>
    </source>
</evidence>
<gene>
    <name evidence="12" type="ORF">jhhlp_005811</name>
</gene>
<dbReference type="CDD" id="cd03233">
    <property type="entry name" value="ABCG_PDR_domain1"/>
    <property type="match status" value="1"/>
</dbReference>
<evidence type="ECO:0000256" key="4">
    <source>
        <dbReference type="ARBA" id="ARBA00022692"/>
    </source>
</evidence>
<dbReference type="SMART" id="SM00382">
    <property type="entry name" value="AAA"/>
    <property type="match status" value="2"/>
</dbReference>
<dbReference type="Gene3D" id="3.40.50.300">
    <property type="entry name" value="P-loop containing nucleotide triphosphate hydrolases"/>
    <property type="match status" value="2"/>
</dbReference>
<comment type="similarity">
    <text evidence="2">Belongs to the ABC transporter superfamily. ABCG family. PDR (TC 3.A.1.205) subfamily.</text>
</comment>
<dbReference type="EMBL" id="NLAX01000701">
    <property type="protein sequence ID" value="PKS07209.1"/>
    <property type="molecule type" value="Genomic_DNA"/>
</dbReference>
<evidence type="ECO:0000256" key="2">
    <source>
        <dbReference type="ARBA" id="ARBA00006012"/>
    </source>
</evidence>
<dbReference type="Pfam" id="PF19055">
    <property type="entry name" value="ABC2_membrane_7"/>
    <property type="match status" value="1"/>
</dbReference>
<evidence type="ECO:0000313" key="12">
    <source>
        <dbReference type="EMBL" id="PKS07209.1"/>
    </source>
</evidence>
<feature type="transmembrane region" description="Helical" evidence="10">
    <location>
        <begin position="1450"/>
        <end position="1468"/>
    </location>
</feature>
<evidence type="ECO:0000256" key="3">
    <source>
        <dbReference type="ARBA" id="ARBA00022448"/>
    </source>
</evidence>
<keyword evidence="7 10" id="KW-1133">Transmembrane helix</keyword>
<dbReference type="InterPro" id="IPR003439">
    <property type="entry name" value="ABC_transporter-like_ATP-bd"/>
</dbReference>
<dbReference type="InterPro" id="IPR034003">
    <property type="entry name" value="ABCG_PDR_2"/>
</dbReference>
<dbReference type="CDD" id="cd03232">
    <property type="entry name" value="ABCG_PDR_domain2"/>
    <property type="match status" value="1"/>
</dbReference>
<keyword evidence="5" id="KW-0547">Nucleotide-binding</keyword>
<keyword evidence="6" id="KW-0067">ATP-binding</keyword>
<keyword evidence="13" id="KW-1185">Reference proteome</keyword>
<feature type="transmembrane region" description="Helical" evidence="10">
    <location>
        <begin position="744"/>
        <end position="765"/>
    </location>
</feature>
<dbReference type="PROSITE" id="PS50893">
    <property type="entry name" value="ABC_TRANSPORTER_2"/>
    <property type="match status" value="2"/>
</dbReference>
<feature type="transmembrane region" description="Helical" evidence="10">
    <location>
        <begin position="498"/>
        <end position="522"/>
    </location>
</feature>
<feature type="transmembrane region" description="Helical" evidence="10">
    <location>
        <begin position="642"/>
        <end position="661"/>
    </location>
</feature>
<dbReference type="VEuPathDB" id="FungiDB:jhhlp_005811"/>
<feature type="transmembrane region" description="Helical" evidence="10">
    <location>
        <begin position="1326"/>
        <end position="1351"/>
    </location>
</feature>
<dbReference type="Pfam" id="PF06422">
    <property type="entry name" value="PDR_CDR"/>
    <property type="match status" value="1"/>
</dbReference>
<dbReference type="GO" id="GO:0005524">
    <property type="term" value="F:ATP binding"/>
    <property type="evidence" value="ECO:0007669"/>
    <property type="project" value="UniProtKB-KW"/>
</dbReference>
<dbReference type="InterPro" id="IPR013525">
    <property type="entry name" value="ABC2_TM"/>
</dbReference>
<dbReference type="FunCoup" id="A0A2N3N456">
    <property type="interactions" value="335"/>
</dbReference>
<keyword evidence="8 10" id="KW-0472">Membrane</keyword>
<evidence type="ECO:0000256" key="5">
    <source>
        <dbReference type="ARBA" id="ARBA00022741"/>
    </source>
</evidence>
<comment type="subcellular location">
    <subcellularLocation>
        <location evidence="1">Membrane</location>
        <topology evidence="1">Multi-pass membrane protein</topology>
    </subcellularLocation>
</comment>
<evidence type="ECO:0000256" key="7">
    <source>
        <dbReference type="ARBA" id="ARBA00022989"/>
    </source>
</evidence>
<evidence type="ECO:0000256" key="9">
    <source>
        <dbReference type="SAM" id="MobiDB-lite"/>
    </source>
</evidence>
<feature type="domain" description="ABC transporter" evidence="11">
    <location>
        <begin position="831"/>
        <end position="1074"/>
    </location>
</feature>
<sequence>MPSSVSSSNARSEEDADPSAYSQPRAEQDAQGRLETSSRDEAINRIVRSYSLELVRTTSRVDPSVNPFLSSHPSLNPNDPDQFNAKEWARALVQHSANNPDKYPRHTAGVSYRDLSVYGRGLGSDYQKDVFNVLYQGPELVNHWIQQRWSKVPIIESFEGLVRSGEMLLVLGRPGSGVSTLLKTIAGETKGLRVDPNARFCYQGIPSDVMHKTFRGEIIYQAETDIHFPHLTVGQTLLFAALARTPQNRLPGVSRQCYAEHLRDVVMAVFGISHTTNTKVGNDFIRGVSGGERKRVSIAEVTLNQSLIQCWDNSTRGLDSATALEFVRTLRLGTELAGTSAIVAMYQASQPSYDVFDKVAVLYEGRQIFFGAKDEAKQYFIDMGYECPDRQTTADFLTSLTNPAERIVRPGFEGKVPQTPDEFSKAWKTSTVRDRLMDEITSFEEQHPEDGAPVEKLLQARKSQKSPLTRPESPYILSLPLQVWLCMTRGYHRLRGDMLFPAVTVGGNLVLSLVLGSVFYKLPLDASSINSRCILLFFAILFNALSSALEILSLYAQRPIVEKHHRYALYRPVAEAISSTICHLPCKILSSICFNIPLYFMAQLRQEAGPFFIFFLFSFTCTLTMSMIFRSIAQLSRTVHQALTPAALFIILLVIYTGFILPTRDMQGWLRWINYLNPIGYAYESLVVNEFRGRQFPCIQYVPAYPDAGPLERTCATPGAAPGEDFIDGGFYINANYDYSASHLWRNFGILWGYIVFFFTIYLLAAEFITTDHSKGEVLIFRRKHALKSSRKKPFDEESPGVVTLAPTPSPGRTTPDGISPPKTLGRQNIVHWRDVCYDITIDGDPRRILDHVDGWVQPGKITAVMGVTGAGKTTLLDVLADRVTMGVVTGDILVNGLPRTQSFQRKTGYVQQQDIHLETSTVREALIFSATLRQPATVSKAEKHEWVDEVIHLLEMETYADAIVGVPGTGLNVEQRKRLTIGVELAAKPDLLLFLDEPTSGLDSQTAWSIATLIRKLSLNGQAILCTIHQPSAILFQQFDRLLLLAKGGKTVYFGDIGENSRTLTGYFERHGAAPCGADENPAEWMLKVIGAAPGAKSERDWVQTWRESTKYAAVQHHLGELEARSTNTANDEISDGNRNGTESSTYAASFHTQLAVCTKRAFQQYWRTPSYIYSKMILSGGTSLIIGLSFYQAPLSIQGLQSQMFATFMLLVVFAFLVYQTMPNFILQREQYEARERASRTYSWRVFMLVNIIVELPWNTLVALIIFFPFYYLVGMDNNATPIDAETSRGGLMFLLFWAFMLFESTFADMVVAGAPTAEVGATIALLLFAFCLIFCGVMVPVGGLPGFWEFMYRVSPLTYLVGAMLSTGVARNAVSCSQFEILRFRPPLSANISCGEYMAPYQQMAGGTILNPSSTDACEFCPLAETDSFLASVNIIYSERWRNYGIMWAYIVFNVFASLALYWLARVPKKSMKEALAKAKLHIGI</sequence>
<evidence type="ECO:0000256" key="8">
    <source>
        <dbReference type="ARBA" id="ARBA00023136"/>
    </source>
</evidence>
<feature type="region of interest" description="Disordered" evidence="9">
    <location>
        <begin position="792"/>
        <end position="821"/>
    </location>
</feature>
<feature type="transmembrane region" description="Helical" evidence="10">
    <location>
        <begin position="611"/>
        <end position="630"/>
    </location>
</feature>
<evidence type="ECO:0000256" key="1">
    <source>
        <dbReference type="ARBA" id="ARBA00004141"/>
    </source>
</evidence>
<dbReference type="InterPro" id="IPR034001">
    <property type="entry name" value="ABCG_PDR_1"/>
</dbReference>
<evidence type="ECO:0000259" key="11">
    <source>
        <dbReference type="PROSITE" id="PS50893"/>
    </source>
</evidence>
<dbReference type="GO" id="GO:0140359">
    <property type="term" value="F:ABC-type transporter activity"/>
    <property type="evidence" value="ECO:0007669"/>
    <property type="project" value="InterPro"/>
</dbReference>
<dbReference type="Pfam" id="PF01061">
    <property type="entry name" value="ABC2_membrane"/>
    <property type="match status" value="2"/>
</dbReference>
<feature type="compositionally biased region" description="Basic and acidic residues" evidence="9">
    <location>
        <begin position="26"/>
        <end position="39"/>
    </location>
</feature>
<dbReference type="InterPro" id="IPR029481">
    <property type="entry name" value="ABC_trans_N"/>
</dbReference>
<dbReference type="InterPro" id="IPR027417">
    <property type="entry name" value="P-loop_NTPase"/>
</dbReference>
<proteinExistence type="inferred from homology"/>
<feature type="region of interest" description="Disordered" evidence="9">
    <location>
        <begin position="1"/>
        <end position="39"/>
    </location>
</feature>
<organism evidence="12 13">
    <name type="scientific">Lomentospora prolificans</name>
    <dbReference type="NCBI Taxonomy" id="41688"/>
    <lineage>
        <taxon>Eukaryota</taxon>
        <taxon>Fungi</taxon>
        <taxon>Dikarya</taxon>
        <taxon>Ascomycota</taxon>
        <taxon>Pezizomycotina</taxon>
        <taxon>Sordariomycetes</taxon>
        <taxon>Hypocreomycetidae</taxon>
        <taxon>Microascales</taxon>
        <taxon>Microascaceae</taxon>
        <taxon>Lomentospora</taxon>
    </lineage>
</organism>
<feature type="transmembrane region" description="Helical" evidence="10">
    <location>
        <begin position="1174"/>
        <end position="1195"/>
    </location>
</feature>
<evidence type="ECO:0000313" key="13">
    <source>
        <dbReference type="Proteomes" id="UP000233524"/>
    </source>
</evidence>
<name>A0A2N3N456_9PEZI</name>
<dbReference type="InterPro" id="IPR003593">
    <property type="entry name" value="AAA+_ATPase"/>
</dbReference>
<dbReference type="Pfam" id="PF14510">
    <property type="entry name" value="ABC_trans_N"/>
    <property type="match status" value="1"/>
</dbReference>
<dbReference type="PANTHER" id="PTHR19241">
    <property type="entry name" value="ATP-BINDING CASSETTE TRANSPORTER"/>
    <property type="match status" value="1"/>
</dbReference>
<protein>
    <recommendedName>
        <fullName evidence="11">ABC transporter domain-containing protein</fullName>
    </recommendedName>
</protein>
<feature type="transmembrane region" description="Helical" evidence="10">
    <location>
        <begin position="1294"/>
        <end position="1314"/>
    </location>
</feature>
<dbReference type="OrthoDB" id="245989at2759"/>
<accession>A0A2N3N456</accession>
<evidence type="ECO:0000256" key="6">
    <source>
        <dbReference type="ARBA" id="ARBA00022840"/>
    </source>
</evidence>
<reference evidence="12 13" key="1">
    <citation type="journal article" date="2017" name="G3 (Bethesda)">
        <title>First Draft Genome Sequence of the Pathogenic Fungus Lomentospora prolificans (Formerly Scedosporium prolificans).</title>
        <authorList>
            <person name="Luo R."/>
            <person name="Zimin A."/>
            <person name="Workman R."/>
            <person name="Fan Y."/>
            <person name="Pertea G."/>
            <person name="Grossman N."/>
            <person name="Wear M.P."/>
            <person name="Jia B."/>
            <person name="Miller H."/>
            <person name="Casadevall A."/>
            <person name="Timp W."/>
            <person name="Zhang S.X."/>
            <person name="Salzberg S.L."/>
        </authorList>
    </citation>
    <scope>NUCLEOTIDE SEQUENCE [LARGE SCALE GENOMIC DNA]</scope>
    <source>
        <strain evidence="12 13">JHH-5317</strain>
    </source>
</reference>
<dbReference type="GO" id="GO:0016887">
    <property type="term" value="F:ATP hydrolysis activity"/>
    <property type="evidence" value="ECO:0007669"/>
    <property type="project" value="InterPro"/>
</dbReference>
<dbReference type="STRING" id="41688.A0A2N3N456"/>
<feature type="transmembrane region" description="Helical" evidence="10">
    <location>
        <begin position="1207"/>
        <end position="1229"/>
    </location>
</feature>
<dbReference type="Proteomes" id="UP000233524">
    <property type="component" value="Unassembled WGS sequence"/>
</dbReference>
<feature type="domain" description="ABC transporter" evidence="11">
    <location>
        <begin position="135"/>
        <end position="389"/>
    </location>
</feature>
<dbReference type="FunFam" id="3.40.50.300:FF:000054">
    <property type="entry name" value="ABC multidrug transporter atrF"/>
    <property type="match status" value="1"/>
</dbReference>
<feature type="transmembrane region" description="Helical" evidence="10">
    <location>
        <begin position="534"/>
        <end position="555"/>
    </location>
</feature>
<feature type="transmembrane region" description="Helical" evidence="10">
    <location>
        <begin position="1250"/>
        <end position="1274"/>
    </location>
</feature>
<dbReference type="SUPFAM" id="SSF52540">
    <property type="entry name" value="P-loop containing nucleoside triphosphate hydrolases"/>
    <property type="match status" value="2"/>
</dbReference>
<dbReference type="InterPro" id="IPR043926">
    <property type="entry name" value="ABCG_dom"/>
</dbReference>
<dbReference type="PROSITE" id="PS00211">
    <property type="entry name" value="ABC_TRANSPORTER_1"/>
    <property type="match status" value="1"/>
</dbReference>
<comment type="caution">
    <text evidence="12">The sequence shown here is derived from an EMBL/GenBank/DDBJ whole genome shotgun (WGS) entry which is preliminary data.</text>
</comment>
<keyword evidence="3" id="KW-0813">Transport</keyword>
<dbReference type="InterPro" id="IPR010929">
    <property type="entry name" value="PDR_CDR_ABC"/>
</dbReference>
<dbReference type="GO" id="GO:0016020">
    <property type="term" value="C:membrane"/>
    <property type="evidence" value="ECO:0007669"/>
    <property type="project" value="UniProtKB-SubCell"/>
</dbReference>
<dbReference type="Pfam" id="PF00005">
    <property type="entry name" value="ABC_tran"/>
    <property type="match status" value="2"/>
</dbReference>
<dbReference type="InParanoid" id="A0A2N3N456"/>
<dbReference type="InterPro" id="IPR017871">
    <property type="entry name" value="ABC_transporter-like_CS"/>
</dbReference>